<evidence type="ECO:0000256" key="2">
    <source>
        <dbReference type="ARBA" id="ARBA00010308"/>
    </source>
</evidence>
<dbReference type="PANTHER" id="PTHR31165:SF59">
    <property type="entry name" value="PROTEIN LIGHT-DEPENDENT SHORT HYPOCOTYLS 6"/>
    <property type="match status" value="1"/>
</dbReference>
<evidence type="ECO:0000256" key="5">
    <source>
        <dbReference type="ARBA" id="ARBA00023125"/>
    </source>
</evidence>
<feature type="compositionally biased region" description="Low complexity" evidence="9">
    <location>
        <begin position="198"/>
        <end position="211"/>
    </location>
</feature>
<dbReference type="InterPro" id="IPR006936">
    <property type="entry name" value="ALOG_dom"/>
</dbReference>
<evidence type="ECO:0000256" key="3">
    <source>
        <dbReference type="ARBA" id="ARBA00022473"/>
    </source>
</evidence>
<keyword evidence="12" id="KW-1185">Reference proteome</keyword>
<reference evidence="11" key="1">
    <citation type="submission" date="2020-03" db="EMBL/GenBank/DDBJ databases">
        <title>Castanea mollissima Vanexum genome sequencing.</title>
        <authorList>
            <person name="Staton M."/>
        </authorList>
    </citation>
    <scope>NUCLEOTIDE SEQUENCE</scope>
    <source>
        <tissue evidence="11">Leaf</tissue>
    </source>
</reference>
<keyword evidence="3" id="KW-0217">Developmental protein</keyword>
<keyword evidence="8" id="KW-0175">Coiled coil</keyword>
<feature type="coiled-coil region" evidence="8">
    <location>
        <begin position="213"/>
        <end position="246"/>
    </location>
</feature>
<dbReference type="PANTHER" id="PTHR31165">
    <property type="entry name" value="PROTEIN G1-LIKE2"/>
    <property type="match status" value="1"/>
</dbReference>
<accession>A0A8J4QAH8</accession>
<evidence type="ECO:0000313" key="11">
    <source>
        <dbReference type="EMBL" id="KAF3946955.1"/>
    </source>
</evidence>
<evidence type="ECO:0000313" key="12">
    <source>
        <dbReference type="Proteomes" id="UP000737018"/>
    </source>
</evidence>
<dbReference type="InterPro" id="IPR040222">
    <property type="entry name" value="ALOG"/>
</dbReference>
<feature type="domain" description="ALOG" evidence="10">
    <location>
        <begin position="40"/>
        <end position="167"/>
    </location>
</feature>
<dbReference type="GO" id="GO:0009416">
    <property type="term" value="P:response to light stimulus"/>
    <property type="evidence" value="ECO:0007669"/>
    <property type="project" value="TreeGrafter"/>
</dbReference>
<keyword evidence="6" id="KW-0804">Transcription</keyword>
<feature type="region of interest" description="Disordered" evidence="9">
    <location>
        <begin position="1"/>
        <end position="43"/>
    </location>
</feature>
<evidence type="ECO:0000256" key="7">
    <source>
        <dbReference type="ARBA" id="ARBA00023242"/>
    </source>
</evidence>
<feature type="compositionally biased region" description="Gly residues" evidence="9">
    <location>
        <begin position="186"/>
        <end position="197"/>
    </location>
</feature>
<sequence length="264" mass="29311">MASASVAGKSKQSKSDPNRGDGPLATAPSDPNSSPAPLSRYESKKRRDWNTFLQYLRNQKPPLTLAGCRDNHVIEFLRYLDQFGKTKVHLIGCPYFGNLEPPAPCTCPLRQAWGSLNALIERLRSAYEEHGGRPESNPFAGGAVRVYLREVKEHQAKARGILYKKKKRKRPTTVTYKTVMASKEQGGTGTGTGGDGSGSAAQTTSTTTTSDAMEEAIEMRRQLQLDHEVLEKLQDAEKAKRELQQQEYFDTKLANDEHEKGIPF</sequence>
<organism evidence="11 12">
    <name type="scientific">Castanea mollissima</name>
    <name type="common">Chinese chestnut</name>
    <dbReference type="NCBI Taxonomy" id="60419"/>
    <lineage>
        <taxon>Eukaryota</taxon>
        <taxon>Viridiplantae</taxon>
        <taxon>Streptophyta</taxon>
        <taxon>Embryophyta</taxon>
        <taxon>Tracheophyta</taxon>
        <taxon>Spermatophyta</taxon>
        <taxon>Magnoliopsida</taxon>
        <taxon>eudicotyledons</taxon>
        <taxon>Gunneridae</taxon>
        <taxon>Pentapetalae</taxon>
        <taxon>rosids</taxon>
        <taxon>fabids</taxon>
        <taxon>Fagales</taxon>
        <taxon>Fagaceae</taxon>
        <taxon>Castanea</taxon>
    </lineage>
</organism>
<evidence type="ECO:0000259" key="10">
    <source>
        <dbReference type="PROSITE" id="PS51697"/>
    </source>
</evidence>
<dbReference type="OrthoDB" id="1906822at2759"/>
<evidence type="ECO:0000256" key="4">
    <source>
        <dbReference type="ARBA" id="ARBA00023015"/>
    </source>
</evidence>
<keyword evidence="5" id="KW-0238">DNA-binding</keyword>
<protein>
    <recommendedName>
        <fullName evidence="10">ALOG domain-containing protein</fullName>
    </recommendedName>
</protein>
<dbReference type="Pfam" id="PF04852">
    <property type="entry name" value="ALOG_dom"/>
    <property type="match status" value="1"/>
</dbReference>
<comment type="subcellular location">
    <subcellularLocation>
        <location evidence="1">Nucleus</location>
    </subcellularLocation>
</comment>
<evidence type="ECO:0000256" key="8">
    <source>
        <dbReference type="SAM" id="Coils"/>
    </source>
</evidence>
<comment type="caution">
    <text evidence="11">The sequence shown here is derived from an EMBL/GenBank/DDBJ whole genome shotgun (WGS) entry which is preliminary data.</text>
</comment>
<dbReference type="AlphaFoldDB" id="A0A8J4QAH8"/>
<dbReference type="EMBL" id="JRKL02008356">
    <property type="protein sequence ID" value="KAF3946955.1"/>
    <property type="molecule type" value="Genomic_DNA"/>
</dbReference>
<dbReference type="GO" id="GO:0005634">
    <property type="term" value="C:nucleus"/>
    <property type="evidence" value="ECO:0007669"/>
    <property type="project" value="UniProtKB-SubCell"/>
</dbReference>
<proteinExistence type="inferred from homology"/>
<evidence type="ECO:0000256" key="1">
    <source>
        <dbReference type="ARBA" id="ARBA00004123"/>
    </source>
</evidence>
<dbReference type="Proteomes" id="UP000737018">
    <property type="component" value="Unassembled WGS sequence"/>
</dbReference>
<dbReference type="GO" id="GO:0003677">
    <property type="term" value="F:DNA binding"/>
    <property type="evidence" value="ECO:0007669"/>
    <property type="project" value="UniProtKB-KW"/>
</dbReference>
<gene>
    <name evidence="11" type="ORF">CMV_026838</name>
</gene>
<dbReference type="GO" id="GO:0009299">
    <property type="term" value="P:mRNA transcription"/>
    <property type="evidence" value="ECO:0007669"/>
    <property type="project" value="TreeGrafter"/>
</dbReference>
<comment type="similarity">
    <text evidence="2">Belongs to the plant homeotic and developmental regulators ALOG protein family.</text>
</comment>
<dbReference type="PROSITE" id="PS51697">
    <property type="entry name" value="ALOG"/>
    <property type="match status" value="1"/>
</dbReference>
<evidence type="ECO:0000256" key="6">
    <source>
        <dbReference type="ARBA" id="ARBA00023163"/>
    </source>
</evidence>
<name>A0A8J4QAH8_9ROSI</name>
<keyword evidence="7" id="KW-0539">Nucleus</keyword>
<evidence type="ECO:0000256" key="9">
    <source>
        <dbReference type="SAM" id="MobiDB-lite"/>
    </source>
</evidence>
<keyword evidence="4" id="KW-0805">Transcription regulation</keyword>
<feature type="region of interest" description="Disordered" evidence="9">
    <location>
        <begin position="179"/>
        <end position="212"/>
    </location>
</feature>